<comment type="caution">
    <text evidence="2">The sequence shown here is derived from an EMBL/GenBank/DDBJ whole genome shotgun (WGS) entry which is preliminary data.</text>
</comment>
<dbReference type="AlphaFoldDB" id="A0A9W4SDY9"/>
<evidence type="ECO:0000313" key="2">
    <source>
        <dbReference type="EMBL" id="CAI2166151.1"/>
    </source>
</evidence>
<feature type="domain" description="TLDc" evidence="1">
    <location>
        <begin position="27"/>
        <end position="171"/>
    </location>
</feature>
<reference evidence="2" key="1">
    <citation type="submission" date="2022-08" db="EMBL/GenBank/DDBJ databases">
        <authorList>
            <person name="Kallberg Y."/>
            <person name="Tangrot J."/>
            <person name="Rosling A."/>
        </authorList>
    </citation>
    <scope>NUCLEOTIDE SEQUENCE</scope>
    <source>
        <strain evidence="2">Wild A</strain>
    </source>
</reference>
<evidence type="ECO:0000313" key="3">
    <source>
        <dbReference type="Proteomes" id="UP001153678"/>
    </source>
</evidence>
<dbReference type="OrthoDB" id="2377377at2759"/>
<name>A0A9W4SDY9_9GLOM</name>
<sequence>MESYMKNTLPKATTLPPRVENVQIESKIIMPKLASIIVNWMNKKEADATRRKQDSLYKFNLIYRGSRDGIDSDSFRSRYNLQAPTLVLVKCQGSQKIFGGYSPIEFYNYNYGDRYVHSTDSFIFSFENNEDTQNMKLSRKLYVANKEGYYEDNLKDDSTYTIEEFEAFRIIKQY</sequence>
<evidence type="ECO:0000259" key="1">
    <source>
        <dbReference type="PROSITE" id="PS51886"/>
    </source>
</evidence>
<dbReference type="InterPro" id="IPR006571">
    <property type="entry name" value="TLDc_dom"/>
</dbReference>
<dbReference type="Pfam" id="PF07534">
    <property type="entry name" value="TLD"/>
    <property type="match status" value="1"/>
</dbReference>
<proteinExistence type="predicted"/>
<gene>
    <name evidence="2" type="ORF">FWILDA_LOCUS2429</name>
</gene>
<organism evidence="2 3">
    <name type="scientific">Funneliformis geosporum</name>
    <dbReference type="NCBI Taxonomy" id="1117311"/>
    <lineage>
        <taxon>Eukaryota</taxon>
        <taxon>Fungi</taxon>
        <taxon>Fungi incertae sedis</taxon>
        <taxon>Mucoromycota</taxon>
        <taxon>Glomeromycotina</taxon>
        <taxon>Glomeromycetes</taxon>
        <taxon>Glomerales</taxon>
        <taxon>Glomeraceae</taxon>
        <taxon>Funneliformis</taxon>
    </lineage>
</organism>
<dbReference type="PROSITE" id="PS51886">
    <property type="entry name" value="TLDC"/>
    <property type="match status" value="1"/>
</dbReference>
<keyword evidence="3" id="KW-1185">Reference proteome</keyword>
<accession>A0A9W4SDY9</accession>
<dbReference type="Proteomes" id="UP001153678">
    <property type="component" value="Unassembled WGS sequence"/>
</dbReference>
<dbReference type="EMBL" id="CAMKVN010000280">
    <property type="protein sequence ID" value="CAI2166151.1"/>
    <property type="molecule type" value="Genomic_DNA"/>
</dbReference>
<protein>
    <submittedName>
        <fullName evidence="2">17304_t:CDS:1</fullName>
    </submittedName>
</protein>